<comment type="similarity">
    <text evidence="3 9">Belongs to the SNF8 family.</text>
</comment>
<name>A0A9P4SJS1_9PEZI</name>
<evidence type="ECO:0000256" key="8">
    <source>
        <dbReference type="ARBA" id="ARBA00023136"/>
    </source>
</evidence>
<evidence type="ECO:0000313" key="11">
    <source>
        <dbReference type="Proteomes" id="UP000799429"/>
    </source>
</evidence>
<proteinExistence type="inferred from homology"/>
<dbReference type="SUPFAM" id="SSF46785">
    <property type="entry name" value="Winged helix' DNA-binding domain"/>
    <property type="match status" value="2"/>
</dbReference>
<dbReference type="InterPro" id="IPR040608">
    <property type="entry name" value="Snf8/Vps36"/>
</dbReference>
<keyword evidence="5" id="KW-0963">Cytoplasm</keyword>
<dbReference type="PANTHER" id="PTHR12806:SF0">
    <property type="entry name" value="VACUOLAR-SORTING PROTEIN SNF8"/>
    <property type="match status" value="1"/>
</dbReference>
<evidence type="ECO:0000313" key="10">
    <source>
        <dbReference type="EMBL" id="KAF2843097.1"/>
    </source>
</evidence>
<gene>
    <name evidence="10" type="ORF">M501DRAFT_57742</name>
</gene>
<sequence>MSAPRRGVGLSAFSRSTITASQYASHGSTLRNTHAASLETQLSVFQSLLHQFSITHAKDIRSNPQFRAEFARMCNAIGVDPLASSHSSKKEGGAGGSWWAQMLGGSVNDFYFEVAVRVVEVCRETRAENGGMIDVAEVRDRVKMGRGVGGGMEVSDDDVHRAVQSLAPLGSGFKILTLGAKQMIRSIPKELNTDQSTVLEAIQVLGFVTVSMLQVNLSWERPRALAVIDDLMADSLVWVDKQADETEYWSPTLIHVRQVE</sequence>
<accession>A0A9P4SJS1</accession>
<dbReference type="EMBL" id="MU006089">
    <property type="protein sequence ID" value="KAF2843097.1"/>
    <property type="molecule type" value="Genomic_DNA"/>
</dbReference>
<keyword evidence="8" id="KW-0472">Membrane</keyword>
<dbReference type="Gene3D" id="1.10.10.10">
    <property type="entry name" value="Winged helix-like DNA-binding domain superfamily/Winged helix DNA-binding domain"/>
    <property type="match status" value="2"/>
</dbReference>
<dbReference type="Gene3D" id="6.10.140.180">
    <property type="match status" value="1"/>
</dbReference>
<dbReference type="PANTHER" id="PTHR12806">
    <property type="entry name" value="EAP30 SUBUNIT OF ELL COMPLEX"/>
    <property type="match status" value="1"/>
</dbReference>
<dbReference type="GO" id="GO:0000814">
    <property type="term" value="C:ESCRT II complex"/>
    <property type="evidence" value="ECO:0007669"/>
    <property type="project" value="UniProtKB-UniRule"/>
</dbReference>
<dbReference type="Proteomes" id="UP000799429">
    <property type="component" value="Unassembled WGS sequence"/>
</dbReference>
<evidence type="ECO:0000256" key="6">
    <source>
        <dbReference type="ARBA" id="ARBA00022753"/>
    </source>
</evidence>
<dbReference type="GO" id="GO:0043328">
    <property type="term" value="P:protein transport to vacuole involved in ubiquitin-dependent protein catabolic process via the multivesicular body sorting pathway"/>
    <property type="evidence" value="ECO:0007669"/>
    <property type="project" value="TreeGrafter"/>
</dbReference>
<keyword evidence="7 9" id="KW-0653">Protein transport</keyword>
<dbReference type="Pfam" id="PF04157">
    <property type="entry name" value="EAP30"/>
    <property type="match status" value="1"/>
</dbReference>
<dbReference type="InterPro" id="IPR016689">
    <property type="entry name" value="ESCRT-2_cplx_Snf8"/>
</dbReference>
<dbReference type="InterPro" id="IPR036388">
    <property type="entry name" value="WH-like_DNA-bd_sf"/>
</dbReference>
<comment type="subunit">
    <text evidence="9">Component of the endosomal sorting complex required for transport II (ESCRT-II).</text>
</comment>
<keyword evidence="4 9" id="KW-0813">Transport</keyword>
<protein>
    <recommendedName>
        <fullName evidence="9">Vacuolar-sorting protein SNF8</fullName>
    </recommendedName>
</protein>
<comment type="caution">
    <text evidence="10">The sequence shown here is derived from an EMBL/GenBank/DDBJ whole genome shotgun (WGS) entry which is preliminary data.</text>
</comment>
<keyword evidence="11" id="KW-1185">Reference proteome</keyword>
<dbReference type="InterPro" id="IPR036390">
    <property type="entry name" value="WH_DNA-bd_sf"/>
</dbReference>
<evidence type="ECO:0000256" key="7">
    <source>
        <dbReference type="ARBA" id="ARBA00022927"/>
    </source>
</evidence>
<evidence type="ECO:0000256" key="2">
    <source>
        <dbReference type="ARBA" id="ARBA00004496"/>
    </source>
</evidence>
<comment type="function">
    <text evidence="9">Component of the endosomal sorting complex required for transport II (ESCRT-II), which is required for multivesicular body (MVB) formation and sorting of endosomal cargo proteins into MVBs.</text>
</comment>
<organism evidence="10 11">
    <name type="scientific">Patellaria atrata CBS 101060</name>
    <dbReference type="NCBI Taxonomy" id="1346257"/>
    <lineage>
        <taxon>Eukaryota</taxon>
        <taxon>Fungi</taxon>
        <taxon>Dikarya</taxon>
        <taxon>Ascomycota</taxon>
        <taxon>Pezizomycotina</taxon>
        <taxon>Dothideomycetes</taxon>
        <taxon>Dothideomycetes incertae sedis</taxon>
        <taxon>Patellariales</taxon>
        <taxon>Patellariaceae</taxon>
        <taxon>Patellaria</taxon>
    </lineage>
</organism>
<evidence type="ECO:0000256" key="3">
    <source>
        <dbReference type="ARBA" id="ARBA00009834"/>
    </source>
</evidence>
<evidence type="ECO:0000256" key="1">
    <source>
        <dbReference type="ARBA" id="ARBA00004481"/>
    </source>
</evidence>
<keyword evidence="6" id="KW-0967">Endosome</keyword>
<dbReference type="AlphaFoldDB" id="A0A9P4SJS1"/>
<dbReference type="PIRSF" id="PIRSF017215">
    <property type="entry name" value="ESCRT2_Vps22"/>
    <property type="match status" value="1"/>
</dbReference>
<evidence type="ECO:0000256" key="5">
    <source>
        <dbReference type="ARBA" id="ARBA00022490"/>
    </source>
</evidence>
<evidence type="ECO:0000256" key="4">
    <source>
        <dbReference type="ARBA" id="ARBA00022448"/>
    </source>
</evidence>
<dbReference type="FunFam" id="1.10.10.10:FF:000085">
    <property type="entry name" value="Vacuolar-sorting protein SNF8"/>
    <property type="match status" value="1"/>
</dbReference>
<comment type="subcellular location">
    <subcellularLocation>
        <location evidence="2">Cytoplasm</location>
    </subcellularLocation>
    <subcellularLocation>
        <location evidence="1">Endosome membrane</location>
        <topology evidence="1">Peripheral membrane protein</topology>
    </subcellularLocation>
</comment>
<reference evidence="10" key="1">
    <citation type="journal article" date="2020" name="Stud. Mycol.">
        <title>101 Dothideomycetes genomes: a test case for predicting lifestyles and emergence of pathogens.</title>
        <authorList>
            <person name="Haridas S."/>
            <person name="Albert R."/>
            <person name="Binder M."/>
            <person name="Bloem J."/>
            <person name="Labutti K."/>
            <person name="Salamov A."/>
            <person name="Andreopoulos B."/>
            <person name="Baker S."/>
            <person name="Barry K."/>
            <person name="Bills G."/>
            <person name="Bluhm B."/>
            <person name="Cannon C."/>
            <person name="Castanera R."/>
            <person name="Culley D."/>
            <person name="Daum C."/>
            <person name="Ezra D."/>
            <person name="Gonzalez J."/>
            <person name="Henrissat B."/>
            <person name="Kuo A."/>
            <person name="Liang C."/>
            <person name="Lipzen A."/>
            <person name="Lutzoni F."/>
            <person name="Magnuson J."/>
            <person name="Mondo S."/>
            <person name="Nolan M."/>
            <person name="Ohm R."/>
            <person name="Pangilinan J."/>
            <person name="Park H.-J."/>
            <person name="Ramirez L."/>
            <person name="Alfaro M."/>
            <person name="Sun H."/>
            <person name="Tritt A."/>
            <person name="Yoshinaga Y."/>
            <person name="Zwiers L.-H."/>
            <person name="Turgeon B."/>
            <person name="Goodwin S."/>
            <person name="Spatafora J."/>
            <person name="Crous P."/>
            <person name="Grigoriev I."/>
        </authorList>
    </citation>
    <scope>NUCLEOTIDE SEQUENCE</scope>
    <source>
        <strain evidence="10">CBS 101060</strain>
    </source>
</reference>
<dbReference type="OrthoDB" id="283883at2759"/>
<dbReference type="FunFam" id="1.10.10.10:FF:000397">
    <property type="entry name" value="Vacuolar-sorting protein SNF8"/>
    <property type="match status" value="1"/>
</dbReference>
<evidence type="ECO:0000256" key="9">
    <source>
        <dbReference type="PIRNR" id="PIRNR017215"/>
    </source>
</evidence>